<dbReference type="InterPro" id="IPR002925">
    <property type="entry name" value="Dienelactn_hydro"/>
</dbReference>
<dbReference type="Proteomes" id="UP000503462">
    <property type="component" value="Chromosome 1"/>
</dbReference>
<dbReference type="PANTHER" id="PTHR17630">
    <property type="entry name" value="DIENELACTONE HYDROLASE"/>
    <property type="match status" value="1"/>
</dbReference>
<evidence type="ECO:0000313" key="2">
    <source>
        <dbReference type="EMBL" id="QIW96517.1"/>
    </source>
</evidence>
<accession>A0A6H0XPF8</accession>
<protein>
    <recommendedName>
        <fullName evidence="1">Dienelactone hydrolase domain-containing protein</fullName>
    </recommendedName>
</protein>
<dbReference type="OrthoDB" id="17560at2759"/>
<dbReference type="SUPFAM" id="SSF53474">
    <property type="entry name" value="alpha/beta-Hydrolases"/>
    <property type="match status" value="1"/>
</dbReference>
<dbReference type="InterPro" id="IPR029058">
    <property type="entry name" value="AB_hydrolase_fold"/>
</dbReference>
<dbReference type="Pfam" id="PF01738">
    <property type="entry name" value="DLH"/>
    <property type="match status" value="1"/>
</dbReference>
<gene>
    <name evidence="2" type="ORF">AMS68_002035</name>
</gene>
<evidence type="ECO:0000313" key="3">
    <source>
        <dbReference type="Proteomes" id="UP000503462"/>
    </source>
</evidence>
<feature type="domain" description="Dienelactone hydrolase" evidence="1">
    <location>
        <begin position="29"/>
        <end position="277"/>
    </location>
</feature>
<dbReference type="PANTHER" id="PTHR17630:SF105">
    <property type="entry name" value="DIENELACTONE HYDROLASE FAMILY PROTEIN (AFU_ORTHOLOGUE AFUA_4G08790)"/>
    <property type="match status" value="1"/>
</dbReference>
<keyword evidence="3" id="KW-1185">Reference proteome</keyword>
<dbReference type="GO" id="GO:0016787">
    <property type="term" value="F:hydrolase activity"/>
    <property type="evidence" value="ECO:0007669"/>
    <property type="project" value="InterPro"/>
</dbReference>
<dbReference type="Gene3D" id="3.40.50.1820">
    <property type="entry name" value="alpha/beta hydrolase"/>
    <property type="match status" value="1"/>
</dbReference>
<organism evidence="2 3">
    <name type="scientific">Peltaster fructicola</name>
    <dbReference type="NCBI Taxonomy" id="286661"/>
    <lineage>
        <taxon>Eukaryota</taxon>
        <taxon>Fungi</taxon>
        <taxon>Dikarya</taxon>
        <taxon>Ascomycota</taxon>
        <taxon>Pezizomycotina</taxon>
        <taxon>Dothideomycetes</taxon>
        <taxon>Dothideomycetes incertae sedis</taxon>
        <taxon>Peltaster</taxon>
    </lineage>
</organism>
<name>A0A6H0XPF8_9PEZI</name>
<dbReference type="EMBL" id="CP051139">
    <property type="protein sequence ID" value="QIW96517.1"/>
    <property type="molecule type" value="Genomic_DNA"/>
</dbReference>
<reference evidence="2 3" key="1">
    <citation type="journal article" date="2016" name="Sci. Rep.">
        <title>Peltaster fructicola genome reveals evolution from an invasive phytopathogen to an ectophytic parasite.</title>
        <authorList>
            <person name="Xu C."/>
            <person name="Chen H."/>
            <person name="Gleason M.L."/>
            <person name="Xu J.R."/>
            <person name="Liu H."/>
            <person name="Zhang R."/>
            <person name="Sun G."/>
        </authorList>
    </citation>
    <scope>NUCLEOTIDE SEQUENCE [LARGE SCALE GENOMIC DNA]</scope>
    <source>
        <strain evidence="2 3">LNHT1506</strain>
    </source>
</reference>
<evidence type="ECO:0000259" key="1">
    <source>
        <dbReference type="Pfam" id="PF01738"/>
    </source>
</evidence>
<sequence length="285" mass="31665">MPLKQCCATGSLHTGTPTGKLGKIHGLECYTAEASGDPKGIIVIIPDAFGLSLANNKILADDYAKNGFTVYLPDFMEGIELPEGILLSMKAFTATGLWNQLYKIAHALYIARYVIPWMYYNRKAVARPKIFKWLQDLRKNEAANLPLGVAGFCWGGQHVVELCWNEQKTPDGKRLVDCGFTAHPSMLVYPGDIDKVILPLSIAASEHDPQMSPENAKQTEEILKGKTAKTKDEGIVHEFVMYQGAHHGFAVRADEEDKEEAARGKKAEEQAVAWFSRWFKDVPKV</sequence>
<proteinExistence type="predicted"/>
<dbReference type="AlphaFoldDB" id="A0A6H0XPF8"/>